<feature type="domain" description="ATP-grasp" evidence="5">
    <location>
        <begin position="111"/>
        <end position="297"/>
    </location>
</feature>
<sequence>MRPAVSDARALVLSSRKPLFEAARARFADEIEFLDLRVADEGDPEVTVPSFDHHRKTLEITDRLMARRPFQHILATSESNLGFAAFLRSRYGLPGMGYDQALVATNKWRMKQRVGKAAFPAPRCWLSGDFAAAGGRLALPAEVVVKPLTGSSCKGVRRIPVDEALSLAAEGTELFLVEEAIDADAELHVDGVVRDGELRVALASVYDRPVLSAVGSTRVSMHLPLDDPRHTPALEAAGRITAALGIPDFVFHLELLETDGTLLFNEIGLRPAGGGIADSLRHFHDVDLWDEYVRLQLEKPSGVRPPLGAGPRDICGVIKVVASAPGSERRIPAAAELLALPGVIRVTQGSPSAETEVRLGSSCGFAQFAFFTLADVRAVRETVANIERLSRLPAS</sequence>
<keyword evidence="3 4" id="KW-0067">ATP-binding</keyword>
<reference evidence="6 7" key="1">
    <citation type="submission" date="2019-04" db="EMBL/GenBank/DDBJ databases">
        <title>Streptomyces piniterrae sp. nov., a heliquinomycin-producing actinomycete isolated from rhizosphere soil of Pinus yunnanensis.</title>
        <authorList>
            <person name="Zhuang X."/>
            <person name="Zhao J."/>
        </authorList>
    </citation>
    <scope>NUCLEOTIDE SEQUENCE [LARGE SCALE GENOMIC DNA]</scope>
    <source>
        <strain evidence="7">jys28</strain>
    </source>
</reference>
<accession>A0A4U0NW77</accession>
<gene>
    <name evidence="6" type="ORF">FCH28_02370</name>
</gene>
<dbReference type="GO" id="GO:0046872">
    <property type="term" value="F:metal ion binding"/>
    <property type="evidence" value="ECO:0007669"/>
    <property type="project" value="InterPro"/>
</dbReference>
<dbReference type="InterPro" id="IPR011761">
    <property type="entry name" value="ATP-grasp"/>
</dbReference>
<evidence type="ECO:0000256" key="1">
    <source>
        <dbReference type="ARBA" id="ARBA00022598"/>
    </source>
</evidence>
<name>A0A4U0NW77_9ACTN</name>
<evidence type="ECO:0000256" key="4">
    <source>
        <dbReference type="PROSITE-ProRule" id="PRU00409"/>
    </source>
</evidence>
<evidence type="ECO:0000313" key="6">
    <source>
        <dbReference type="EMBL" id="TJZ59011.1"/>
    </source>
</evidence>
<dbReference type="Proteomes" id="UP000308697">
    <property type="component" value="Unassembled WGS sequence"/>
</dbReference>
<organism evidence="6 7">
    <name type="scientific">Streptomyces piniterrae</name>
    <dbReference type="NCBI Taxonomy" id="2571125"/>
    <lineage>
        <taxon>Bacteria</taxon>
        <taxon>Bacillati</taxon>
        <taxon>Actinomycetota</taxon>
        <taxon>Actinomycetes</taxon>
        <taxon>Kitasatosporales</taxon>
        <taxon>Streptomycetaceae</taxon>
        <taxon>Streptomyces</taxon>
    </lineage>
</organism>
<evidence type="ECO:0000313" key="7">
    <source>
        <dbReference type="Proteomes" id="UP000308697"/>
    </source>
</evidence>
<dbReference type="PANTHER" id="PTHR43585">
    <property type="entry name" value="FUMIPYRROLE BIOSYNTHESIS PROTEIN C"/>
    <property type="match status" value="1"/>
</dbReference>
<keyword evidence="2 4" id="KW-0547">Nucleotide-binding</keyword>
<proteinExistence type="predicted"/>
<dbReference type="OrthoDB" id="24041at2"/>
<dbReference type="PROSITE" id="PS50975">
    <property type="entry name" value="ATP_GRASP"/>
    <property type="match status" value="1"/>
</dbReference>
<keyword evidence="1" id="KW-0436">Ligase</keyword>
<dbReference type="Gene3D" id="3.30.470.20">
    <property type="entry name" value="ATP-grasp fold, B domain"/>
    <property type="match status" value="1"/>
</dbReference>
<dbReference type="EMBL" id="SUMB01000001">
    <property type="protein sequence ID" value="TJZ59011.1"/>
    <property type="molecule type" value="Genomic_DNA"/>
</dbReference>
<evidence type="ECO:0000259" key="5">
    <source>
        <dbReference type="PROSITE" id="PS50975"/>
    </source>
</evidence>
<dbReference type="Gene3D" id="3.40.50.20">
    <property type="match status" value="1"/>
</dbReference>
<dbReference type="InterPro" id="IPR052032">
    <property type="entry name" value="ATP-dep_AA_Ligase"/>
</dbReference>
<protein>
    <submittedName>
        <fullName evidence="6">ATP-grasp domain-containing protein</fullName>
    </submittedName>
</protein>
<dbReference type="SUPFAM" id="SSF56059">
    <property type="entry name" value="Glutathione synthetase ATP-binding domain-like"/>
    <property type="match status" value="1"/>
</dbReference>
<evidence type="ECO:0000256" key="3">
    <source>
        <dbReference type="ARBA" id="ARBA00022840"/>
    </source>
</evidence>
<keyword evidence="7" id="KW-1185">Reference proteome</keyword>
<comment type="caution">
    <text evidence="6">The sequence shown here is derived from an EMBL/GenBank/DDBJ whole genome shotgun (WGS) entry which is preliminary data.</text>
</comment>
<dbReference type="GO" id="GO:0016874">
    <property type="term" value="F:ligase activity"/>
    <property type="evidence" value="ECO:0007669"/>
    <property type="project" value="UniProtKB-KW"/>
</dbReference>
<dbReference type="PANTHER" id="PTHR43585:SF2">
    <property type="entry name" value="ATP-GRASP ENZYME FSQD"/>
    <property type="match status" value="1"/>
</dbReference>
<evidence type="ECO:0000256" key="2">
    <source>
        <dbReference type="ARBA" id="ARBA00022741"/>
    </source>
</evidence>
<dbReference type="GO" id="GO:0005524">
    <property type="term" value="F:ATP binding"/>
    <property type="evidence" value="ECO:0007669"/>
    <property type="project" value="UniProtKB-UniRule"/>
</dbReference>
<dbReference type="AlphaFoldDB" id="A0A4U0NW77"/>